<evidence type="ECO:0000256" key="1">
    <source>
        <dbReference type="SAM" id="MobiDB-lite"/>
    </source>
</evidence>
<dbReference type="AlphaFoldDB" id="A0AAN7HT11"/>
<keyword evidence="4" id="KW-1185">Reference proteome</keyword>
<evidence type="ECO:0000313" key="3">
    <source>
        <dbReference type="EMBL" id="KAK4249964.1"/>
    </source>
</evidence>
<keyword evidence="2" id="KW-1133">Transmembrane helix</keyword>
<evidence type="ECO:0000313" key="4">
    <source>
        <dbReference type="Proteomes" id="UP001303647"/>
    </source>
</evidence>
<keyword evidence="2" id="KW-0812">Transmembrane</keyword>
<dbReference type="Proteomes" id="UP001303647">
    <property type="component" value="Unassembled WGS sequence"/>
</dbReference>
<accession>A0AAN7HT11</accession>
<reference evidence="3" key="1">
    <citation type="journal article" date="2023" name="Mol. Phylogenet. Evol.">
        <title>Genome-scale phylogeny and comparative genomics of the fungal order Sordariales.</title>
        <authorList>
            <person name="Hensen N."/>
            <person name="Bonometti L."/>
            <person name="Westerberg I."/>
            <person name="Brannstrom I.O."/>
            <person name="Guillou S."/>
            <person name="Cros-Aarteil S."/>
            <person name="Calhoun S."/>
            <person name="Haridas S."/>
            <person name="Kuo A."/>
            <person name="Mondo S."/>
            <person name="Pangilinan J."/>
            <person name="Riley R."/>
            <person name="LaButti K."/>
            <person name="Andreopoulos B."/>
            <person name="Lipzen A."/>
            <person name="Chen C."/>
            <person name="Yan M."/>
            <person name="Daum C."/>
            <person name="Ng V."/>
            <person name="Clum A."/>
            <person name="Steindorff A."/>
            <person name="Ohm R.A."/>
            <person name="Martin F."/>
            <person name="Silar P."/>
            <person name="Natvig D.O."/>
            <person name="Lalanne C."/>
            <person name="Gautier V."/>
            <person name="Ament-Velasquez S.L."/>
            <person name="Kruys A."/>
            <person name="Hutchinson M.I."/>
            <person name="Powell A.J."/>
            <person name="Barry K."/>
            <person name="Miller A.N."/>
            <person name="Grigoriev I.V."/>
            <person name="Debuchy R."/>
            <person name="Gladieux P."/>
            <person name="Hiltunen Thoren M."/>
            <person name="Johannesson H."/>
        </authorList>
    </citation>
    <scope>NUCLEOTIDE SEQUENCE</scope>
    <source>
        <strain evidence="3">CBS 359.72</strain>
    </source>
</reference>
<sequence length="398" mass="43635">MSSLDLDQVLHARAAWRNTVLIPLWIFQVAVLLCLMGIFAYRLAQTFKRYQERNKMGDMPIVEVVWEATNVGFNLIALTLNIIEISRKAAERLTPLLIVFTQSIKLILAFAVLALDIIAYLQHMDGHYSTIGLSLDCGLLAANVAALIYAIRIYRRLLQYEDYHLTTSASSKAPDHRDHQGEAGSSLELGYHNQQHSSARGRIATEDELRHYYSDEPSPLSFSSHRSSSQAQRQTQMWTDQHTSHGPLLGHSPSTLKREVDRAVGVGFGWGAGGGSISSSRSDAPTIGSSEATTGGVMSRSGSVVVGAGTVPVVPVHHHEATEELLHRQRSWVTEIGVVTAAKEEVEEEADDSRDGGVVMGRVDEQGRHGLGLSFFRSEGGRGRDEGEDEEEALLPGK</sequence>
<feature type="compositionally biased region" description="Acidic residues" evidence="1">
    <location>
        <begin position="386"/>
        <end position="398"/>
    </location>
</feature>
<dbReference type="EMBL" id="MU857617">
    <property type="protein sequence ID" value="KAK4249964.1"/>
    <property type="molecule type" value="Genomic_DNA"/>
</dbReference>
<comment type="caution">
    <text evidence="3">The sequence shown here is derived from an EMBL/GenBank/DDBJ whole genome shotgun (WGS) entry which is preliminary data.</text>
</comment>
<reference evidence="3" key="2">
    <citation type="submission" date="2023-05" db="EMBL/GenBank/DDBJ databases">
        <authorList>
            <consortium name="Lawrence Berkeley National Laboratory"/>
            <person name="Steindorff A."/>
            <person name="Hensen N."/>
            <person name="Bonometti L."/>
            <person name="Westerberg I."/>
            <person name="Brannstrom I.O."/>
            <person name="Guillou S."/>
            <person name="Cros-Aarteil S."/>
            <person name="Calhoun S."/>
            <person name="Haridas S."/>
            <person name="Kuo A."/>
            <person name="Mondo S."/>
            <person name="Pangilinan J."/>
            <person name="Riley R."/>
            <person name="Labutti K."/>
            <person name="Andreopoulos B."/>
            <person name="Lipzen A."/>
            <person name="Chen C."/>
            <person name="Yanf M."/>
            <person name="Daum C."/>
            <person name="Ng V."/>
            <person name="Clum A."/>
            <person name="Ohm R."/>
            <person name="Martin F."/>
            <person name="Silar P."/>
            <person name="Natvig D."/>
            <person name="Lalanne C."/>
            <person name="Gautier V."/>
            <person name="Ament-Velasquez S.L."/>
            <person name="Kruys A."/>
            <person name="Hutchinson M.I."/>
            <person name="Powell A.J."/>
            <person name="Barry K."/>
            <person name="Miller A.N."/>
            <person name="Grigoriev I.V."/>
            <person name="Debuchy R."/>
            <person name="Gladieux P."/>
            <person name="Thoren M.H."/>
            <person name="Johannesson H."/>
        </authorList>
    </citation>
    <scope>NUCLEOTIDE SEQUENCE</scope>
    <source>
        <strain evidence="3">CBS 359.72</strain>
    </source>
</reference>
<protein>
    <submittedName>
        <fullName evidence="3">Uncharacterized protein</fullName>
    </submittedName>
</protein>
<keyword evidence="2" id="KW-0472">Membrane</keyword>
<proteinExistence type="predicted"/>
<evidence type="ECO:0000256" key="2">
    <source>
        <dbReference type="SAM" id="Phobius"/>
    </source>
</evidence>
<feature type="region of interest" description="Disordered" evidence="1">
    <location>
        <begin position="169"/>
        <end position="200"/>
    </location>
</feature>
<feature type="region of interest" description="Disordered" evidence="1">
    <location>
        <begin position="370"/>
        <end position="398"/>
    </location>
</feature>
<organism evidence="3 4">
    <name type="scientific">Corynascus novoguineensis</name>
    <dbReference type="NCBI Taxonomy" id="1126955"/>
    <lineage>
        <taxon>Eukaryota</taxon>
        <taxon>Fungi</taxon>
        <taxon>Dikarya</taxon>
        <taxon>Ascomycota</taxon>
        <taxon>Pezizomycotina</taxon>
        <taxon>Sordariomycetes</taxon>
        <taxon>Sordariomycetidae</taxon>
        <taxon>Sordariales</taxon>
        <taxon>Chaetomiaceae</taxon>
        <taxon>Corynascus</taxon>
    </lineage>
</organism>
<feature type="transmembrane region" description="Helical" evidence="2">
    <location>
        <begin position="64"/>
        <end position="83"/>
    </location>
</feature>
<feature type="region of interest" description="Disordered" evidence="1">
    <location>
        <begin position="271"/>
        <end position="298"/>
    </location>
</feature>
<feature type="transmembrane region" description="Helical" evidence="2">
    <location>
        <begin position="95"/>
        <end position="121"/>
    </location>
</feature>
<feature type="transmembrane region" description="Helical" evidence="2">
    <location>
        <begin position="127"/>
        <end position="151"/>
    </location>
</feature>
<feature type="transmembrane region" description="Helical" evidence="2">
    <location>
        <begin position="20"/>
        <end position="44"/>
    </location>
</feature>
<feature type="compositionally biased region" description="Low complexity" evidence="1">
    <location>
        <begin position="218"/>
        <end position="229"/>
    </location>
</feature>
<feature type="compositionally biased region" description="Polar residues" evidence="1">
    <location>
        <begin position="230"/>
        <end position="241"/>
    </location>
</feature>
<gene>
    <name evidence="3" type="ORF">C7999DRAFT_12215</name>
</gene>
<feature type="region of interest" description="Disordered" evidence="1">
    <location>
        <begin position="214"/>
        <end position="254"/>
    </location>
</feature>
<name>A0AAN7HT11_9PEZI</name>